<evidence type="ECO:0000313" key="2">
    <source>
        <dbReference type="EMBL" id="KAK9886146.1"/>
    </source>
</evidence>
<evidence type="ECO:0000313" key="3">
    <source>
        <dbReference type="Proteomes" id="UP001431783"/>
    </source>
</evidence>
<reference evidence="2 3" key="1">
    <citation type="submission" date="2023-03" db="EMBL/GenBank/DDBJ databases">
        <title>Genome insight into feeding habits of ladybird beetles.</title>
        <authorList>
            <person name="Li H.-S."/>
            <person name="Huang Y.-H."/>
            <person name="Pang H."/>
        </authorList>
    </citation>
    <scope>NUCLEOTIDE SEQUENCE [LARGE SCALE GENOMIC DNA]</scope>
    <source>
        <strain evidence="2">SYSU_2023b</strain>
        <tissue evidence="2">Whole body</tissue>
    </source>
</reference>
<sequence>MLVEDSGDENQLDINNLPPSMIQNQVEVNIRVNEEDWSSEDELPLSTLQNTKNCIEYRYEERSGSFPLFLTVLIWQRQMLGIFTNIEKVKWTNLPSRSVATTILTPKEKYFAFRRGKNQQNNELNDRRPFGSTTGETN</sequence>
<dbReference type="EMBL" id="JARQZJ010000098">
    <property type="protein sequence ID" value="KAK9886146.1"/>
    <property type="molecule type" value="Genomic_DNA"/>
</dbReference>
<protein>
    <submittedName>
        <fullName evidence="2">Uncharacterized protein</fullName>
    </submittedName>
</protein>
<organism evidence="2 3">
    <name type="scientific">Henosepilachna vigintioctopunctata</name>
    <dbReference type="NCBI Taxonomy" id="420089"/>
    <lineage>
        <taxon>Eukaryota</taxon>
        <taxon>Metazoa</taxon>
        <taxon>Ecdysozoa</taxon>
        <taxon>Arthropoda</taxon>
        <taxon>Hexapoda</taxon>
        <taxon>Insecta</taxon>
        <taxon>Pterygota</taxon>
        <taxon>Neoptera</taxon>
        <taxon>Endopterygota</taxon>
        <taxon>Coleoptera</taxon>
        <taxon>Polyphaga</taxon>
        <taxon>Cucujiformia</taxon>
        <taxon>Coccinelloidea</taxon>
        <taxon>Coccinellidae</taxon>
        <taxon>Epilachninae</taxon>
        <taxon>Epilachnini</taxon>
        <taxon>Henosepilachna</taxon>
    </lineage>
</organism>
<name>A0AAW1UZ45_9CUCU</name>
<evidence type="ECO:0000256" key="1">
    <source>
        <dbReference type="SAM" id="MobiDB-lite"/>
    </source>
</evidence>
<gene>
    <name evidence="2" type="ORF">WA026_014934</name>
</gene>
<accession>A0AAW1UZ45</accession>
<keyword evidence="3" id="KW-1185">Reference proteome</keyword>
<dbReference type="Proteomes" id="UP001431783">
    <property type="component" value="Unassembled WGS sequence"/>
</dbReference>
<proteinExistence type="predicted"/>
<feature type="region of interest" description="Disordered" evidence="1">
    <location>
        <begin position="115"/>
        <end position="138"/>
    </location>
</feature>
<comment type="caution">
    <text evidence="2">The sequence shown here is derived from an EMBL/GenBank/DDBJ whole genome shotgun (WGS) entry which is preliminary data.</text>
</comment>
<dbReference type="AlphaFoldDB" id="A0AAW1UZ45"/>